<dbReference type="GO" id="GO:0005886">
    <property type="term" value="C:plasma membrane"/>
    <property type="evidence" value="ECO:0007669"/>
    <property type="project" value="UniProtKB-SubCell"/>
</dbReference>
<evidence type="ECO:0000256" key="1">
    <source>
        <dbReference type="ARBA" id="ARBA00004651"/>
    </source>
</evidence>
<dbReference type="NCBIfam" id="TIGR00797">
    <property type="entry name" value="matE"/>
    <property type="match status" value="1"/>
</dbReference>
<keyword evidence="4" id="KW-0813">Transport</keyword>
<feature type="transmembrane region" description="Helical" evidence="10">
    <location>
        <begin position="320"/>
        <end position="343"/>
    </location>
</feature>
<comment type="similarity">
    <text evidence="2">Belongs to the multi antimicrobial extrusion (MATE) (TC 2.A.66.1) family. MepA subfamily.</text>
</comment>
<proteinExistence type="inferred from homology"/>
<dbReference type="PANTHER" id="PTHR43823:SF3">
    <property type="entry name" value="MULTIDRUG EXPORT PROTEIN MEPA"/>
    <property type="match status" value="1"/>
</dbReference>
<evidence type="ECO:0000256" key="6">
    <source>
        <dbReference type="ARBA" id="ARBA00022692"/>
    </source>
</evidence>
<dbReference type="InterPro" id="IPR002528">
    <property type="entry name" value="MATE_fam"/>
</dbReference>
<feature type="transmembrane region" description="Helical" evidence="10">
    <location>
        <begin position="98"/>
        <end position="121"/>
    </location>
</feature>
<name>A0A3S9VX74_9BACT</name>
<feature type="transmembrane region" description="Helical" evidence="10">
    <location>
        <begin position="393"/>
        <end position="416"/>
    </location>
</feature>
<protein>
    <recommendedName>
        <fullName evidence="3">Multidrug export protein MepA</fullName>
    </recommendedName>
</protein>
<organism evidence="11 12">
    <name type="scientific">Butyricimonas faecalis</name>
    <dbReference type="NCBI Taxonomy" id="2093856"/>
    <lineage>
        <taxon>Bacteria</taxon>
        <taxon>Pseudomonadati</taxon>
        <taxon>Bacteroidota</taxon>
        <taxon>Bacteroidia</taxon>
        <taxon>Bacteroidales</taxon>
        <taxon>Odoribacteraceae</taxon>
        <taxon>Butyricimonas</taxon>
    </lineage>
</organism>
<dbReference type="GO" id="GO:0015297">
    <property type="term" value="F:antiporter activity"/>
    <property type="evidence" value="ECO:0007669"/>
    <property type="project" value="InterPro"/>
</dbReference>
<dbReference type="CDD" id="cd13143">
    <property type="entry name" value="MATE_MepA_like"/>
    <property type="match status" value="1"/>
</dbReference>
<keyword evidence="6 10" id="KW-0812">Transmembrane</keyword>
<dbReference type="InterPro" id="IPR051327">
    <property type="entry name" value="MATE_MepA_subfamily"/>
</dbReference>
<feature type="transmembrane region" description="Helical" evidence="10">
    <location>
        <begin position="239"/>
        <end position="264"/>
    </location>
</feature>
<dbReference type="AlphaFoldDB" id="A0A3S9VX74"/>
<evidence type="ECO:0000313" key="12">
    <source>
        <dbReference type="Proteomes" id="UP000270673"/>
    </source>
</evidence>
<dbReference type="GO" id="GO:0042910">
    <property type="term" value="F:xenobiotic transmembrane transporter activity"/>
    <property type="evidence" value="ECO:0007669"/>
    <property type="project" value="InterPro"/>
</dbReference>
<keyword evidence="8 10" id="KW-0472">Membrane</keyword>
<dbReference type="GO" id="GO:0046677">
    <property type="term" value="P:response to antibiotic"/>
    <property type="evidence" value="ECO:0007669"/>
    <property type="project" value="UniProtKB-KW"/>
</dbReference>
<evidence type="ECO:0000313" key="11">
    <source>
        <dbReference type="EMBL" id="AZS31120.1"/>
    </source>
</evidence>
<evidence type="ECO:0000256" key="2">
    <source>
        <dbReference type="ARBA" id="ARBA00008417"/>
    </source>
</evidence>
<accession>A0A3S9VX74</accession>
<dbReference type="Proteomes" id="UP000270673">
    <property type="component" value="Chromosome"/>
</dbReference>
<dbReference type="InterPro" id="IPR045070">
    <property type="entry name" value="MATE_MepA-like"/>
</dbReference>
<feature type="transmembrane region" description="Helical" evidence="10">
    <location>
        <begin position="199"/>
        <end position="219"/>
    </location>
</feature>
<dbReference type="EMBL" id="CP032819">
    <property type="protein sequence ID" value="AZS31120.1"/>
    <property type="molecule type" value="Genomic_DNA"/>
</dbReference>
<keyword evidence="7 10" id="KW-1133">Transmembrane helix</keyword>
<feature type="transmembrane region" description="Helical" evidence="10">
    <location>
        <begin position="21"/>
        <end position="41"/>
    </location>
</feature>
<dbReference type="PIRSF" id="PIRSF006603">
    <property type="entry name" value="DinF"/>
    <property type="match status" value="1"/>
</dbReference>
<feature type="transmembrane region" description="Helical" evidence="10">
    <location>
        <begin position="53"/>
        <end position="77"/>
    </location>
</feature>
<feature type="transmembrane region" description="Helical" evidence="10">
    <location>
        <begin position="276"/>
        <end position="299"/>
    </location>
</feature>
<evidence type="ECO:0000256" key="3">
    <source>
        <dbReference type="ARBA" id="ARBA00022106"/>
    </source>
</evidence>
<evidence type="ECO:0000256" key="10">
    <source>
        <dbReference type="SAM" id="Phobius"/>
    </source>
</evidence>
<keyword evidence="9" id="KW-0046">Antibiotic resistance</keyword>
<dbReference type="Pfam" id="PF01554">
    <property type="entry name" value="MatE"/>
    <property type="match status" value="2"/>
</dbReference>
<feature type="transmembrane region" description="Helical" evidence="10">
    <location>
        <begin position="141"/>
        <end position="159"/>
    </location>
</feature>
<feature type="transmembrane region" description="Helical" evidence="10">
    <location>
        <begin position="171"/>
        <end position="193"/>
    </location>
</feature>
<dbReference type="RefSeq" id="WP_106481517.1">
    <property type="nucleotide sequence ID" value="NZ_CP032819.1"/>
</dbReference>
<reference evidence="11 12" key="1">
    <citation type="submission" date="2018-10" db="EMBL/GenBank/DDBJ databases">
        <title>Butyricimonas faecalis sp. nov., isolated from human faeces and emended description of the genus Butyricimonas.</title>
        <authorList>
            <person name="Le Roy T."/>
            <person name="Van der Smissen P."/>
            <person name="Paquot A."/>
            <person name="Delzenne N."/>
            <person name="Muccioli G."/>
            <person name="Collet J.-F."/>
            <person name="Cani P.D."/>
        </authorList>
    </citation>
    <scope>NUCLEOTIDE SEQUENCE [LARGE SCALE GENOMIC DNA]</scope>
    <source>
        <strain evidence="11 12">H184</strain>
    </source>
</reference>
<gene>
    <name evidence="11" type="ORF">D8S85_17220</name>
</gene>
<dbReference type="PANTHER" id="PTHR43823">
    <property type="entry name" value="SPORULATION PROTEIN YKVU"/>
    <property type="match status" value="1"/>
</dbReference>
<evidence type="ECO:0000256" key="5">
    <source>
        <dbReference type="ARBA" id="ARBA00022475"/>
    </source>
</evidence>
<evidence type="ECO:0000256" key="4">
    <source>
        <dbReference type="ARBA" id="ARBA00022448"/>
    </source>
</evidence>
<dbReference type="OrthoDB" id="9811110at2"/>
<dbReference type="InterPro" id="IPR048279">
    <property type="entry name" value="MdtK-like"/>
</dbReference>
<keyword evidence="5" id="KW-1003">Cell membrane</keyword>
<dbReference type="KEGG" id="buy:D8S85_17220"/>
<feature type="transmembrane region" description="Helical" evidence="10">
    <location>
        <begin position="363"/>
        <end position="384"/>
    </location>
</feature>
<sequence length="449" mass="48633">MNNTRDTAPLVLGTEKIGKLLMRYAIPAIIAMTASSLYNMVDSIFIGHGVGPLAIAGLAITFPFMNLAAAFGSLVGVGASTLVAIKLGQKDKDGAVHVLGNVVMLNGIIGLIFMTVALLFLDPILLFFGASPDTLPYAREYMQVILAGNLITHIYMGLNEVLRASGYPQKAMAATLTAVIVNCGLDALFIMGFGWGIRGAALATIAAQIIALGFELHHFSREKSFLHFQKGIFGLKRQIVTGMLAIGLSPFLMNLCACFVVILINKSLKTYGGDLAIGAYGIVNRIIFLFIMIVMGFNQGMQPIAGYNFGARLFDRLIQVLKYTIFCGVTVTTIGFLAGQIFPRSLIYLFTSDETLTDIAVEGLRIVLIFFPVVGFQMVTSSFFQSIGMAKKAIFLSLTRQLLFLIPSLLIFPSIWGTIGVWMSMPVADAIATVVAACMLRWQLKHLKV</sequence>
<keyword evidence="12" id="KW-1185">Reference proteome</keyword>
<evidence type="ECO:0000256" key="7">
    <source>
        <dbReference type="ARBA" id="ARBA00022989"/>
    </source>
</evidence>
<evidence type="ECO:0000256" key="9">
    <source>
        <dbReference type="ARBA" id="ARBA00023251"/>
    </source>
</evidence>
<evidence type="ECO:0000256" key="8">
    <source>
        <dbReference type="ARBA" id="ARBA00023136"/>
    </source>
</evidence>
<comment type="subcellular location">
    <subcellularLocation>
        <location evidence="1">Cell membrane</location>
        <topology evidence="1">Multi-pass membrane protein</topology>
    </subcellularLocation>
</comment>